<keyword evidence="3" id="KW-1185">Reference proteome</keyword>
<dbReference type="EMBL" id="CP027669">
    <property type="protein sequence ID" value="AVO41120.1"/>
    <property type="molecule type" value="Genomic_DNA"/>
</dbReference>
<reference evidence="2 3" key="1">
    <citation type="submission" date="2018-03" db="EMBL/GenBank/DDBJ databases">
        <title>Genome sequencing of Simplicispira sp.</title>
        <authorList>
            <person name="Kim S.-J."/>
            <person name="Heo J."/>
            <person name="Kwon S.-W."/>
        </authorList>
    </citation>
    <scope>NUCLEOTIDE SEQUENCE [LARGE SCALE GENOMIC DNA]</scope>
    <source>
        <strain evidence="2 3">SC1-8</strain>
    </source>
</reference>
<evidence type="ECO:0000313" key="2">
    <source>
        <dbReference type="EMBL" id="AVO41120.1"/>
    </source>
</evidence>
<dbReference type="Gene3D" id="1.20.120.520">
    <property type="entry name" value="nmb1532 protein domain like"/>
    <property type="match status" value="1"/>
</dbReference>
<gene>
    <name evidence="2" type="ORF">C6571_07305</name>
</gene>
<dbReference type="Pfam" id="PF01814">
    <property type="entry name" value="Hemerythrin"/>
    <property type="match status" value="1"/>
</dbReference>
<dbReference type="AlphaFoldDB" id="A0A2S0MZ03"/>
<feature type="domain" description="Hemerythrin-like" evidence="1">
    <location>
        <begin position="6"/>
        <end position="141"/>
    </location>
</feature>
<protein>
    <submittedName>
        <fullName evidence="2">Hemerythrin</fullName>
    </submittedName>
</protein>
<evidence type="ECO:0000313" key="3">
    <source>
        <dbReference type="Proteomes" id="UP000239326"/>
    </source>
</evidence>
<sequence length="193" mass="21670">MTPSSLRTIHDEHAALAAVLKSLQLLQQRGPGEKPQAFFDAMRAMLFYIDEFPERQHHPKESEWLFPRIAARSADAALAIERLDHDHEGGEAAVRELQHLLLAWELLGETRRRAFADALVRYVDFYLEHMRLEEAVVLPAAVAHLSAEDWEAIDRAFSTNDLLLTPGVQRDPAFEALYARIVSLAPSPIGLGA</sequence>
<dbReference type="OrthoDB" id="8560984at2"/>
<dbReference type="KEGG" id="simp:C6571_07305"/>
<proteinExistence type="predicted"/>
<dbReference type="PANTHER" id="PTHR39966:SF1">
    <property type="entry name" value="HEMERYTHRIN-LIKE DOMAIN-CONTAINING PROTEIN"/>
    <property type="match status" value="1"/>
</dbReference>
<evidence type="ECO:0000259" key="1">
    <source>
        <dbReference type="Pfam" id="PF01814"/>
    </source>
</evidence>
<dbReference type="RefSeq" id="WP_106446099.1">
    <property type="nucleotide sequence ID" value="NZ_CP027669.1"/>
</dbReference>
<organism evidence="2 3">
    <name type="scientific">Simplicispira suum</name>
    <dbReference type="NCBI Taxonomy" id="2109915"/>
    <lineage>
        <taxon>Bacteria</taxon>
        <taxon>Pseudomonadati</taxon>
        <taxon>Pseudomonadota</taxon>
        <taxon>Betaproteobacteria</taxon>
        <taxon>Burkholderiales</taxon>
        <taxon>Comamonadaceae</taxon>
        <taxon>Simplicispira</taxon>
    </lineage>
</organism>
<dbReference type="CDD" id="cd12108">
    <property type="entry name" value="Hr-like"/>
    <property type="match status" value="1"/>
</dbReference>
<name>A0A2S0MZ03_9BURK</name>
<dbReference type="InterPro" id="IPR012312">
    <property type="entry name" value="Hemerythrin-like"/>
</dbReference>
<accession>A0A2S0MZ03</accession>
<dbReference type="Proteomes" id="UP000239326">
    <property type="component" value="Chromosome"/>
</dbReference>
<dbReference type="GO" id="GO:0005886">
    <property type="term" value="C:plasma membrane"/>
    <property type="evidence" value="ECO:0007669"/>
    <property type="project" value="TreeGrafter"/>
</dbReference>
<dbReference type="PANTHER" id="PTHR39966">
    <property type="entry name" value="BLL2471 PROTEIN-RELATED"/>
    <property type="match status" value="1"/>
</dbReference>